<reference evidence="3" key="2">
    <citation type="submission" date="2021-05" db="EMBL/GenBank/DDBJ databases">
        <authorList>
            <person name="Pain A."/>
        </authorList>
    </citation>
    <scope>NUCLEOTIDE SEQUENCE</scope>
    <source>
        <strain evidence="3">1802A</strain>
    </source>
</reference>
<gene>
    <name evidence="3" type="ORF">X943_001212</name>
</gene>
<evidence type="ECO:0000256" key="1">
    <source>
        <dbReference type="SAM" id="MobiDB-lite"/>
    </source>
</evidence>
<dbReference type="AlphaFoldDB" id="A0AAD9LEQ1"/>
<feature type="compositionally biased region" description="Acidic residues" evidence="1">
    <location>
        <begin position="413"/>
        <end position="428"/>
    </location>
</feature>
<evidence type="ECO:0000256" key="2">
    <source>
        <dbReference type="SAM" id="SignalP"/>
    </source>
</evidence>
<proteinExistence type="predicted"/>
<name>A0AAD9LEQ1_BABDI</name>
<accession>A0AAD9LEQ1</accession>
<evidence type="ECO:0000313" key="3">
    <source>
        <dbReference type="EMBL" id="KAK1932874.1"/>
    </source>
</evidence>
<keyword evidence="2" id="KW-0732">Signal</keyword>
<reference evidence="3" key="1">
    <citation type="journal article" date="2014" name="Nucleic Acids Res.">
        <title>The evolutionary dynamics of variant antigen genes in Babesia reveal a history of genomic innovation underlying host-parasite interaction.</title>
        <authorList>
            <person name="Jackson A.P."/>
            <person name="Otto T.D."/>
            <person name="Darby A."/>
            <person name="Ramaprasad A."/>
            <person name="Xia D."/>
            <person name="Echaide I.E."/>
            <person name="Farber M."/>
            <person name="Gahlot S."/>
            <person name="Gamble J."/>
            <person name="Gupta D."/>
            <person name="Gupta Y."/>
            <person name="Jackson L."/>
            <person name="Malandrin L."/>
            <person name="Malas T.B."/>
            <person name="Moussa E."/>
            <person name="Nair M."/>
            <person name="Reid A.J."/>
            <person name="Sanders M."/>
            <person name="Sharma J."/>
            <person name="Tracey A."/>
            <person name="Quail M.A."/>
            <person name="Weir W."/>
            <person name="Wastling J.M."/>
            <person name="Hall N."/>
            <person name="Willadsen P."/>
            <person name="Lingelbach K."/>
            <person name="Shiels B."/>
            <person name="Tait A."/>
            <person name="Berriman M."/>
            <person name="Allred D.R."/>
            <person name="Pain A."/>
        </authorList>
    </citation>
    <scope>NUCLEOTIDE SEQUENCE</scope>
    <source>
        <strain evidence="3">1802A</strain>
    </source>
</reference>
<evidence type="ECO:0000313" key="4">
    <source>
        <dbReference type="Proteomes" id="UP001195914"/>
    </source>
</evidence>
<keyword evidence="4" id="KW-1185">Reference proteome</keyword>
<organism evidence="3 4">
    <name type="scientific">Babesia divergens</name>
    <dbReference type="NCBI Taxonomy" id="32595"/>
    <lineage>
        <taxon>Eukaryota</taxon>
        <taxon>Sar</taxon>
        <taxon>Alveolata</taxon>
        <taxon>Apicomplexa</taxon>
        <taxon>Aconoidasida</taxon>
        <taxon>Piroplasmida</taxon>
        <taxon>Babesiidae</taxon>
        <taxon>Babesia</taxon>
    </lineage>
</organism>
<feature type="signal peptide" evidence="2">
    <location>
        <begin position="1"/>
        <end position="20"/>
    </location>
</feature>
<feature type="chain" id="PRO_5042222358" evidence="2">
    <location>
        <begin position="21"/>
        <end position="643"/>
    </location>
</feature>
<comment type="caution">
    <text evidence="3">The sequence shown here is derived from an EMBL/GenBank/DDBJ whole genome shotgun (WGS) entry which is preliminary data.</text>
</comment>
<protein>
    <submittedName>
        <fullName evidence="3">Secreted antigen 1</fullName>
    </submittedName>
</protein>
<feature type="compositionally biased region" description="Basic and acidic residues" evidence="1">
    <location>
        <begin position="436"/>
        <end position="456"/>
    </location>
</feature>
<feature type="compositionally biased region" description="Basic and acidic residues" evidence="1">
    <location>
        <begin position="567"/>
        <end position="583"/>
    </location>
</feature>
<dbReference type="EMBL" id="JAHBMH010000073">
    <property type="protein sequence ID" value="KAK1932874.1"/>
    <property type="molecule type" value="Genomic_DNA"/>
</dbReference>
<feature type="compositionally biased region" description="Low complexity" evidence="1">
    <location>
        <begin position="588"/>
        <end position="608"/>
    </location>
</feature>
<sequence>MELLRLVRVLTLGCSALVFGGKLANCSNTIDRTIPDKPTSLKDALDFLGKLKGSSIKTKVLDKVTSLVDTYLGSQEYPGKDGKKALESVLDQISDLREALLKQPTTYADCWNSMDFSDKSVDQHATRLFNWLPILHSELWFLYFQITNECFELGGNRWQLVGRKMNTKMKSWLISKKPNGIPVIPKDFKEEEFRTDLNLVEIASHTGINLRQGGPLNHAQYGLFFLRLNWNDSNLASTTMFLEGFCNAVKNEHFKDHVSRVKNADLPSLCDELLSSLQPFTDELWPLYSPISDNDVAEAEDDTSKITEHKSRRQNIYDGMLKTGAFPDYIAWLVKNIPKINTSFDEMTKTSWTTDELSDGRIGGPFKYGFVCKDKCNEDIYLKLNGKSQQLKDSLTKIRRYLKPPQEPKDTESSESGETEEDDVDSDPQDPNVSDEEPKGEKPVSAPERKPADAEKPSAVGPTVVPPQQPSAAGGSDLPPKAAPTSPTETSNPRSTVDPNVPAPDQVRESSQQDPSPEVPGREDSDPTSDSKGPVPDKVAESPKQTPSPEVSDDDSKGPTSDQATEIPRKDPSPEVPGREDSKPTPGSTESSENASTTPSAPAAPANNLRRPDDSTPAPKKPSFALVPTVRGLAMVGFLVAMC</sequence>
<feature type="compositionally biased region" description="Polar residues" evidence="1">
    <location>
        <begin position="485"/>
        <end position="498"/>
    </location>
</feature>
<dbReference type="Proteomes" id="UP001195914">
    <property type="component" value="Unassembled WGS sequence"/>
</dbReference>
<feature type="region of interest" description="Disordered" evidence="1">
    <location>
        <begin position="399"/>
        <end position="624"/>
    </location>
</feature>